<protein>
    <submittedName>
        <fullName evidence="5">Beta-Ala-His dipeptidase</fullName>
    </submittedName>
</protein>
<dbReference type="STRING" id="1618573.UT19_C0003G0083"/>
<keyword evidence="2" id="KW-0479">Metal-binding</keyword>
<dbReference type="Pfam" id="PF01546">
    <property type="entry name" value="Peptidase_M20"/>
    <property type="match status" value="2"/>
</dbReference>
<dbReference type="InterPro" id="IPR011650">
    <property type="entry name" value="Peptidase_M20_dimer"/>
</dbReference>
<dbReference type="InterPro" id="IPR051458">
    <property type="entry name" value="Cyt/Met_Dipeptidase"/>
</dbReference>
<dbReference type="Proteomes" id="UP000034932">
    <property type="component" value="Unassembled WGS sequence"/>
</dbReference>
<comment type="caution">
    <text evidence="5">The sequence shown here is derived from an EMBL/GenBank/DDBJ whole genome shotgun (WGS) entry which is preliminary data.</text>
</comment>
<dbReference type="Gene3D" id="3.30.70.360">
    <property type="match status" value="1"/>
</dbReference>
<gene>
    <name evidence="5" type="ORF">UT19_C0003G0083</name>
</gene>
<dbReference type="InterPro" id="IPR002933">
    <property type="entry name" value="Peptidase_M20"/>
</dbReference>
<evidence type="ECO:0000256" key="1">
    <source>
        <dbReference type="ARBA" id="ARBA00022670"/>
    </source>
</evidence>
<sequence length="471" mass="52945">MNHKLLDPLIDLLKIPSISTQKEHKKDMEKARKYLVDLFKSMGFKTKILKGKKHDAVFARLITKPSYPTILIYGHYDVQPPDPLNEWKSPPFQPTIKGDDIYARGSADNKGQHMIHIMAVRKLLENLNHSRSVIQSTNKNKDHTPGVNKATKLLPNFKFIIEGEEEIGSPSIDSLAAKYSENLLKCNYLMVSDTGMRIGQPSIDIGLRGLVYTEISLQTAKHDLHSGECGGIAENPAILLAKVINQMKDDKGHVLIPGFYKEVRKLTKKELQEIKKVEKSKEEEIKDAELFGIGGGEAKYTLGQRKWAQPTLDVNGIWGGYQGEGSKTIIPAKASAKISMRLVPDQDNDKIYSAFEKYVKTLIPKWVKLEVIRHADCLPYLAPTNHPVFDLMKASLRKVYGKDPIFKRVSGSIGFVPIMAKELKVPVIMVGFALPGAKIHGPNEHFSLSNYFKGIEVMEDFYLSLDKVKRN</sequence>
<reference evidence="5 6" key="1">
    <citation type="journal article" date="2015" name="Nature">
        <title>rRNA introns, odd ribosomes, and small enigmatic genomes across a large radiation of phyla.</title>
        <authorList>
            <person name="Brown C.T."/>
            <person name="Hug L.A."/>
            <person name="Thomas B.C."/>
            <person name="Sharon I."/>
            <person name="Castelle C.J."/>
            <person name="Singh A."/>
            <person name="Wilkins M.J."/>
            <person name="Williams K.H."/>
            <person name="Banfield J.F."/>
        </authorList>
    </citation>
    <scope>NUCLEOTIDE SEQUENCE [LARGE SCALE GENOMIC DNA]</scope>
</reference>
<dbReference type="GO" id="GO:0008233">
    <property type="term" value="F:peptidase activity"/>
    <property type="evidence" value="ECO:0007669"/>
    <property type="project" value="UniProtKB-KW"/>
</dbReference>
<dbReference type="PATRIC" id="fig|1618573.3.peg.278"/>
<evidence type="ECO:0000259" key="4">
    <source>
        <dbReference type="Pfam" id="PF07687"/>
    </source>
</evidence>
<evidence type="ECO:0000256" key="2">
    <source>
        <dbReference type="ARBA" id="ARBA00022723"/>
    </source>
</evidence>
<dbReference type="Pfam" id="PF07687">
    <property type="entry name" value="M20_dimer"/>
    <property type="match status" value="1"/>
</dbReference>
<dbReference type="Gene3D" id="3.40.630.10">
    <property type="entry name" value="Zn peptidases"/>
    <property type="match status" value="1"/>
</dbReference>
<keyword evidence="3" id="KW-0378">Hydrolase</keyword>
<feature type="domain" description="Peptidase M20 dimerisation" evidence="4">
    <location>
        <begin position="205"/>
        <end position="366"/>
    </location>
</feature>
<evidence type="ECO:0000313" key="5">
    <source>
        <dbReference type="EMBL" id="KKQ94278.1"/>
    </source>
</evidence>
<organism evidence="5 6">
    <name type="scientific">Candidatus Woesebacteria bacterium GW2011_GWB1_39_10b</name>
    <dbReference type="NCBI Taxonomy" id="1618573"/>
    <lineage>
        <taxon>Bacteria</taxon>
        <taxon>Candidatus Woeseibacteriota</taxon>
    </lineage>
</organism>
<dbReference type="PANTHER" id="PTHR43270:SF12">
    <property type="entry name" value="SUCCINYL-DIAMINOPIMELATE DESUCCINYLASE"/>
    <property type="match status" value="1"/>
</dbReference>
<dbReference type="PANTHER" id="PTHR43270">
    <property type="entry name" value="BETA-ALA-HIS DIPEPTIDASE"/>
    <property type="match status" value="1"/>
</dbReference>
<evidence type="ECO:0000256" key="3">
    <source>
        <dbReference type="ARBA" id="ARBA00022801"/>
    </source>
</evidence>
<name>A0A0G0LQW7_9BACT</name>
<dbReference type="GO" id="GO:0006508">
    <property type="term" value="P:proteolysis"/>
    <property type="evidence" value="ECO:0007669"/>
    <property type="project" value="UniProtKB-KW"/>
</dbReference>
<dbReference type="EMBL" id="LBVW01000003">
    <property type="protein sequence ID" value="KKQ94278.1"/>
    <property type="molecule type" value="Genomic_DNA"/>
</dbReference>
<evidence type="ECO:0000313" key="6">
    <source>
        <dbReference type="Proteomes" id="UP000034932"/>
    </source>
</evidence>
<dbReference type="GO" id="GO:0046872">
    <property type="term" value="F:metal ion binding"/>
    <property type="evidence" value="ECO:0007669"/>
    <property type="project" value="UniProtKB-KW"/>
</dbReference>
<dbReference type="SUPFAM" id="SSF53187">
    <property type="entry name" value="Zn-dependent exopeptidases"/>
    <property type="match status" value="1"/>
</dbReference>
<proteinExistence type="predicted"/>
<keyword evidence="1" id="KW-0645">Protease</keyword>
<dbReference type="AlphaFoldDB" id="A0A0G0LQW7"/>
<accession>A0A0G0LQW7</accession>